<name>A0A178MJY7_9PROT</name>
<proteinExistence type="predicted"/>
<dbReference type="EMBL" id="LWQU01000162">
    <property type="protein sequence ID" value="OAN48314.1"/>
    <property type="molecule type" value="Genomic_DNA"/>
</dbReference>
<gene>
    <name evidence="2" type="ORF">A6A05_15325</name>
</gene>
<evidence type="ECO:0000313" key="3">
    <source>
        <dbReference type="Proteomes" id="UP000078543"/>
    </source>
</evidence>
<dbReference type="AlphaFoldDB" id="A0A178MJY7"/>
<evidence type="ECO:0000259" key="1">
    <source>
        <dbReference type="Pfam" id="PF07508"/>
    </source>
</evidence>
<evidence type="ECO:0000313" key="2">
    <source>
        <dbReference type="EMBL" id="OAN48314.1"/>
    </source>
</evidence>
<reference evidence="2 3" key="1">
    <citation type="submission" date="2016-04" db="EMBL/GenBank/DDBJ databases">
        <title>Draft genome sequence of freshwater magnetotactic bacteria Magnetospirillum marisnigri SP-1 and Magnetospirillum moscoviense BB-1.</title>
        <authorList>
            <person name="Koziaeva V."/>
            <person name="Dziuba M.V."/>
            <person name="Ivanov T.M."/>
            <person name="Kuznetsov B."/>
            <person name="Grouzdev D.S."/>
        </authorList>
    </citation>
    <scope>NUCLEOTIDE SEQUENCE [LARGE SCALE GENOMIC DNA]</scope>
    <source>
        <strain evidence="2 3">BB-1</strain>
    </source>
</reference>
<dbReference type="Pfam" id="PF07508">
    <property type="entry name" value="Recombinase"/>
    <property type="match status" value="1"/>
</dbReference>
<organism evidence="2 3">
    <name type="scientific">Magnetospirillum moscoviense</name>
    <dbReference type="NCBI Taxonomy" id="1437059"/>
    <lineage>
        <taxon>Bacteria</taxon>
        <taxon>Pseudomonadati</taxon>
        <taxon>Pseudomonadota</taxon>
        <taxon>Alphaproteobacteria</taxon>
        <taxon>Rhodospirillales</taxon>
        <taxon>Rhodospirillaceae</taxon>
        <taxon>Magnetospirillum</taxon>
    </lineage>
</organism>
<dbReference type="InterPro" id="IPR011109">
    <property type="entry name" value="DNA_bind_recombinase_dom"/>
</dbReference>
<dbReference type="Proteomes" id="UP000078543">
    <property type="component" value="Unassembled WGS sequence"/>
</dbReference>
<feature type="domain" description="Recombinase" evidence="1">
    <location>
        <begin position="190"/>
        <end position="234"/>
    </location>
</feature>
<sequence length="259" mass="28362">MDLQQRMSSSKVIGFGAIRGKIPEGGHLMNSRTGLEQLNLIRRGASCVSGQVEENFWDRYTSPTINLFNRPQFRNAVDEAKRQGVPLVISDLFKMLGLLGDRDKAVDAYIRITGLGVTIIDGKLGIVATSIPGDALSFMISSAVLTKKNRRIGLKNGGTESRQPTARTIARAKRAVKRHADDFAQRMLPVIEAIRLELGDKASASAIATKLNEERHRTARGKMWQATSVLRVLKRIDQIAPRPALSAVKSDDNDESAGS</sequence>
<protein>
    <recommendedName>
        <fullName evidence="1">Recombinase domain-containing protein</fullName>
    </recommendedName>
</protein>
<comment type="caution">
    <text evidence="2">The sequence shown here is derived from an EMBL/GenBank/DDBJ whole genome shotgun (WGS) entry which is preliminary data.</text>
</comment>
<keyword evidence="3" id="KW-1185">Reference proteome</keyword>
<accession>A0A178MJY7</accession>